<protein>
    <submittedName>
        <fullName evidence="1">Uncharacterized protein</fullName>
    </submittedName>
</protein>
<name>A0A0A8Z0X4_ARUDO</name>
<organism evidence="1">
    <name type="scientific">Arundo donax</name>
    <name type="common">Giant reed</name>
    <name type="synonym">Donax arundinaceus</name>
    <dbReference type="NCBI Taxonomy" id="35708"/>
    <lineage>
        <taxon>Eukaryota</taxon>
        <taxon>Viridiplantae</taxon>
        <taxon>Streptophyta</taxon>
        <taxon>Embryophyta</taxon>
        <taxon>Tracheophyta</taxon>
        <taxon>Spermatophyta</taxon>
        <taxon>Magnoliopsida</taxon>
        <taxon>Liliopsida</taxon>
        <taxon>Poales</taxon>
        <taxon>Poaceae</taxon>
        <taxon>PACMAD clade</taxon>
        <taxon>Arundinoideae</taxon>
        <taxon>Arundineae</taxon>
        <taxon>Arundo</taxon>
    </lineage>
</organism>
<evidence type="ECO:0000313" key="1">
    <source>
        <dbReference type="EMBL" id="JAD30400.1"/>
    </source>
</evidence>
<accession>A0A0A8Z0X4</accession>
<dbReference type="EMBL" id="GBRH01267495">
    <property type="protein sequence ID" value="JAD30400.1"/>
    <property type="molecule type" value="Transcribed_RNA"/>
</dbReference>
<reference evidence="1" key="1">
    <citation type="submission" date="2014-09" db="EMBL/GenBank/DDBJ databases">
        <authorList>
            <person name="Magalhaes I.L.F."/>
            <person name="Oliveira U."/>
            <person name="Santos F.R."/>
            <person name="Vidigal T.H.D.A."/>
            <person name="Brescovit A.D."/>
            <person name="Santos A.J."/>
        </authorList>
    </citation>
    <scope>NUCLEOTIDE SEQUENCE</scope>
    <source>
        <tissue evidence="1">Shoot tissue taken approximately 20 cm above the soil surface</tissue>
    </source>
</reference>
<proteinExistence type="predicted"/>
<reference evidence="1" key="2">
    <citation type="journal article" date="2015" name="Data Brief">
        <title>Shoot transcriptome of the giant reed, Arundo donax.</title>
        <authorList>
            <person name="Barrero R.A."/>
            <person name="Guerrero F.D."/>
            <person name="Moolhuijzen P."/>
            <person name="Goolsby J.A."/>
            <person name="Tidwell J."/>
            <person name="Bellgard S.E."/>
            <person name="Bellgard M.I."/>
        </authorList>
    </citation>
    <scope>NUCLEOTIDE SEQUENCE</scope>
    <source>
        <tissue evidence="1">Shoot tissue taken approximately 20 cm above the soil surface</tissue>
    </source>
</reference>
<sequence length="8" mass="839">MGVLHLGL</sequence>